<dbReference type="OrthoDB" id="10413988at2759"/>
<gene>
    <name evidence="1" type="ORF">PHISCL_02185</name>
</gene>
<name>A0A3A2ZQR3_9EURO</name>
<organism evidence="1 2">
    <name type="scientific">Aspergillus sclerotialis</name>
    <dbReference type="NCBI Taxonomy" id="2070753"/>
    <lineage>
        <taxon>Eukaryota</taxon>
        <taxon>Fungi</taxon>
        <taxon>Dikarya</taxon>
        <taxon>Ascomycota</taxon>
        <taxon>Pezizomycotina</taxon>
        <taxon>Eurotiomycetes</taxon>
        <taxon>Eurotiomycetidae</taxon>
        <taxon>Eurotiales</taxon>
        <taxon>Aspergillaceae</taxon>
        <taxon>Aspergillus</taxon>
        <taxon>Aspergillus subgen. Polypaecilum</taxon>
    </lineage>
</organism>
<proteinExistence type="predicted"/>
<evidence type="ECO:0000313" key="2">
    <source>
        <dbReference type="Proteomes" id="UP000266188"/>
    </source>
</evidence>
<reference evidence="2" key="1">
    <citation type="submission" date="2017-02" db="EMBL/GenBank/DDBJ databases">
        <authorList>
            <person name="Tafer H."/>
            <person name="Lopandic K."/>
        </authorList>
    </citation>
    <scope>NUCLEOTIDE SEQUENCE [LARGE SCALE GENOMIC DNA]</scope>
    <source>
        <strain evidence="2">CBS 366.77</strain>
    </source>
</reference>
<dbReference type="EMBL" id="MVGC01000046">
    <property type="protein sequence ID" value="RJE25502.1"/>
    <property type="molecule type" value="Genomic_DNA"/>
</dbReference>
<keyword evidence="2" id="KW-1185">Reference proteome</keyword>
<accession>A0A3A2ZQR3</accession>
<evidence type="ECO:0000313" key="1">
    <source>
        <dbReference type="EMBL" id="RJE25502.1"/>
    </source>
</evidence>
<protein>
    <submittedName>
        <fullName evidence="1">Uncharacterized protein</fullName>
    </submittedName>
</protein>
<dbReference type="Proteomes" id="UP000266188">
    <property type="component" value="Unassembled WGS sequence"/>
</dbReference>
<dbReference type="STRING" id="2070753.A0A3A2ZQR3"/>
<sequence>MWCDNEDACPNGPYEMSYPKTIAEEIGQKGDFSCIAGDECNIPTDDGQCANEVYSRYTFILKACKNLHDHLNKVLDTLKSGQRSYGSSQVYYVQDYTTDDTSDDSTAGAVGTILAGFFGIVSGFVGGPIGKVGGTVSGTGAGAAGMASGSGALISGVTSALALNVANMLEEKIKTISDMNKAFTDGFEASMDAVKVIHKQALEDTPDNVDIKLGYGYKDDPTGAVAIINSGAFAEAVTTDDTLASDESMRKILAAAAISYVWRNHEKVYIAKLTQTLYGKHPCDIELQNLYRVCHNDVAYFFLRYQEKKFWDILEHWDVPAGIEDLEEKEPLKLSEMIDAAETNQKAHGYDYEWDPKTAADIFLSDSPPPDGLLVNLPICFMDAVLDASGESEETEPTESCKSYADNAYECDLKRILFNGCLRIPVYDDSWPYEYWEDSTYYKPGIEFDNVDPTDS</sequence>
<dbReference type="AlphaFoldDB" id="A0A3A2ZQR3"/>
<comment type="caution">
    <text evidence="1">The sequence shown here is derived from an EMBL/GenBank/DDBJ whole genome shotgun (WGS) entry which is preliminary data.</text>
</comment>